<dbReference type="SUPFAM" id="SSF52402">
    <property type="entry name" value="Adenine nucleotide alpha hydrolases-like"/>
    <property type="match status" value="2"/>
</dbReference>
<comment type="caution">
    <text evidence="3">The sequence shown here is derived from an EMBL/GenBank/DDBJ whole genome shotgun (WGS) entry which is preliminary data.</text>
</comment>
<dbReference type="PANTHER" id="PTHR46268">
    <property type="entry name" value="STRESS RESPONSE PROTEIN NHAX"/>
    <property type="match status" value="1"/>
</dbReference>
<dbReference type="Gene3D" id="3.40.50.620">
    <property type="entry name" value="HUPs"/>
    <property type="match status" value="2"/>
</dbReference>
<reference evidence="3 4" key="1">
    <citation type="journal article" date="2016" name="Sci. Rep.">
        <title>Metabolic traits of an uncultured archaeal lineage -MSBL1- from brine pools of the Red Sea.</title>
        <authorList>
            <person name="Mwirichia R."/>
            <person name="Alam I."/>
            <person name="Rashid M."/>
            <person name="Vinu M."/>
            <person name="Ba-Alawi W."/>
            <person name="Anthony Kamau A."/>
            <person name="Kamanda Ngugi D."/>
            <person name="Goker M."/>
            <person name="Klenk H.P."/>
            <person name="Bajic V."/>
            <person name="Stingl U."/>
        </authorList>
    </citation>
    <scope>NUCLEOTIDE SEQUENCE [LARGE SCALE GENOMIC DNA]</scope>
    <source>
        <strain evidence="3">SCGC-AAA382A20</strain>
    </source>
</reference>
<dbReference type="AlphaFoldDB" id="A0A133VL21"/>
<feature type="domain" description="UspA" evidence="2">
    <location>
        <begin position="156"/>
        <end position="309"/>
    </location>
</feature>
<comment type="similarity">
    <text evidence="1">Belongs to the universal stress protein A family.</text>
</comment>
<gene>
    <name evidence="3" type="ORF">AKJ51_01975</name>
</gene>
<dbReference type="InterPro" id="IPR006016">
    <property type="entry name" value="UspA"/>
</dbReference>
<accession>A0A133VL21</accession>
<organism evidence="3 4">
    <name type="scientific">candidate division MSBL1 archaeon SCGC-AAA382A20</name>
    <dbReference type="NCBI Taxonomy" id="1698280"/>
    <lineage>
        <taxon>Archaea</taxon>
        <taxon>Methanobacteriati</taxon>
        <taxon>Methanobacteriota</taxon>
        <taxon>candidate division MSBL1</taxon>
    </lineage>
</organism>
<dbReference type="EMBL" id="LHYE01000015">
    <property type="protein sequence ID" value="KXB07142.1"/>
    <property type="molecule type" value="Genomic_DNA"/>
</dbReference>
<proteinExistence type="inferred from homology"/>
<dbReference type="InterPro" id="IPR006015">
    <property type="entry name" value="Universal_stress_UspA"/>
</dbReference>
<keyword evidence="4" id="KW-1185">Reference proteome</keyword>
<sequence>MLEKVLAPIDSIKWDNTKTAVESVMKIGRSYRVNGSPELNFLHVFHAKPKIPMAERDRITDLKKREIKEDFETIKEMCKENGLENVRTVTRTGKPAKEIVKYAEEKNVDVIVMGSGKLHDRTTTGKIHKFFYGSVTERVIHEAPCSILVAKPGLKFEKILAPIDSIEWDNTVNAVDHAINIAKGCGGRPKLVFMHIMKSASGNTSDIKTERRKMEKKRLDDEFYTIENWCKKKGINHIETILKEGDPDKKRGVDEEIVETAEKQKADLIVMGSGKLHDRTTKGKIEKFFYGSITEKVLHETPCSVLVARPLE</sequence>
<dbReference type="PANTHER" id="PTHR46268:SF6">
    <property type="entry name" value="UNIVERSAL STRESS PROTEIN UP12"/>
    <property type="match status" value="1"/>
</dbReference>
<evidence type="ECO:0000313" key="4">
    <source>
        <dbReference type="Proteomes" id="UP000070263"/>
    </source>
</evidence>
<feature type="domain" description="UspA" evidence="2">
    <location>
        <begin position="3"/>
        <end position="151"/>
    </location>
</feature>
<evidence type="ECO:0000313" key="3">
    <source>
        <dbReference type="EMBL" id="KXB07142.1"/>
    </source>
</evidence>
<evidence type="ECO:0000259" key="2">
    <source>
        <dbReference type="Pfam" id="PF00582"/>
    </source>
</evidence>
<name>A0A133VL21_9EURY</name>
<dbReference type="CDD" id="cd00293">
    <property type="entry name" value="USP-like"/>
    <property type="match status" value="2"/>
</dbReference>
<protein>
    <recommendedName>
        <fullName evidence="2">UspA domain-containing protein</fullName>
    </recommendedName>
</protein>
<dbReference type="InterPro" id="IPR014729">
    <property type="entry name" value="Rossmann-like_a/b/a_fold"/>
</dbReference>
<dbReference type="PRINTS" id="PR01438">
    <property type="entry name" value="UNVRSLSTRESS"/>
</dbReference>
<evidence type="ECO:0000256" key="1">
    <source>
        <dbReference type="ARBA" id="ARBA00008791"/>
    </source>
</evidence>
<dbReference type="Pfam" id="PF00582">
    <property type="entry name" value="Usp"/>
    <property type="match status" value="2"/>
</dbReference>
<dbReference type="Proteomes" id="UP000070263">
    <property type="component" value="Unassembled WGS sequence"/>
</dbReference>